<dbReference type="PROSITE" id="PS50931">
    <property type="entry name" value="HTH_LYSR"/>
    <property type="match status" value="1"/>
</dbReference>
<evidence type="ECO:0000313" key="7">
    <source>
        <dbReference type="Proteomes" id="UP000290649"/>
    </source>
</evidence>
<comment type="caution">
    <text evidence="6">The sequence shown here is derived from an EMBL/GenBank/DDBJ whole genome shotgun (WGS) entry which is preliminary data.</text>
</comment>
<dbReference type="InterPro" id="IPR000847">
    <property type="entry name" value="LysR_HTH_N"/>
</dbReference>
<evidence type="ECO:0000313" key="6">
    <source>
        <dbReference type="EMBL" id="RXJ04195.1"/>
    </source>
</evidence>
<evidence type="ECO:0000256" key="3">
    <source>
        <dbReference type="ARBA" id="ARBA00023125"/>
    </source>
</evidence>
<dbReference type="GO" id="GO:0003700">
    <property type="term" value="F:DNA-binding transcription factor activity"/>
    <property type="evidence" value="ECO:0007669"/>
    <property type="project" value="InterPro"/>
</dbReference>
<feature type="domain" description="HTH lysR-type" evidence="5">
    <location>
        <begin position="1"/>
        <end position="58"/>
    </location>
</feature>
<dbReference type="InterPro" id="IPR036388">
    <property type="entry name" value="WH-like_DNA-bd_sf"/>
</dbReference>
<evidence type="ECO:0000259" key="5">
    <source>
        <dbReference type="PROSITE" id="PS50931"/>
    </source>
</evidence>
<dbReference type="Proteomes" id="UP000290649">
    <property type="component" value="Unassembled WGS sequence"/>
</dbReference>
<dbReference type="Pfam" id="PF00126">
    <property type="entry name" value="HTH_1"/>
    <property type="match status" value="1"/>
</dbReference>
<dbReference type="AlphaFoldDB" id="A0A4V1LGW9"/>
<keyword evidence="7" id="KW-1185">Reference proteome</keyword>
<keyword evidence="4" id="KW-0804">Transcription</keyword>
<dbReference type="SUPFAM" id="SSF46785">
    <property type="entry name" value="Winged helix' DNA-binding domain"/>
    <property type="match status" value="1"/>
</dbReference>
<dbReference type="CDD" id="cd08434">
    <property type="entry name" value="PBP2_GltC_like"/>
    <property type="match status" value="1"/>
</dbReference>
<proteinExistence type="inferred from homology"/>
<dbReference type="Gene3D" id="1.10.10.10">
    <property type="entry name" value="Winged helix-like DNA-binding domain superfamily/Winged helix DNA-binding domain"/>
    <property type="match status" value="1"/>
</dbReference>
<dbReference type="Pfam" id="PF03466">
    <property type="entry name" value="LysR_substrate"/>
    <property type="match status" value="1"/>
</dbReference>
<dbReference type="PANTHER" id="PTHR30346:SF28">
    <property type="entry name" value="HTH-TYPE TRANSCRIPTIONAL REGULATOR CYNR"/>
    <property type="match status" value="1"/>
</dbReference>
<keyword evidence="2" id="KW-0805">Transcription regulation</keyword>
<dbReference type="RefSeq" id="WP_129076544.1">
    <property type="nucleotide sequence ID" value="NZ_QOUX01000001.1"/>
</dbReference>
<dbReference type="Gene3D" id="3.40.190.290">
    <property type="match status" value="1"/>
</dbReference>
<dbReference type="GO" id="GO:0003677">
    <property type="term" value="F:DNA binding"/>
    <property type="evidence" value="ECO:0007669"/>
    <property type="project" value="UniProtKB-KW"/>
</dbReference>
<evidence type="ECO:0000256" key="2">
    <source>
        <dbReference type="ARBA" id="ARBA00023015"/>
    </source>
</evidence>
<dbReference type="FunFam" id="1.10.10.10:FF:000001">
    <property type="entry name" value="LysR family transcriptional regulator"/>
    <property type="match status" value="1"/>
</dbReference>
<name>A0A4V1LGW9_9BACI</name>
<dbReference type="PRINTS" id="PR00039">
    <property type="entry name" value="HTHLYSR"/>
</dbReference>
<sequence length="301" mass="34034">MELRQIQYFIEVAKREHVTDAANNMHIAQSAVSRQIYNLEQELGVELFIREGRNVKLTPIGRVFLEHMKEAMQVIENAKREVEEFLDPKCGTIRIGFPSSLANYTLPTVISAFREEFPLVKFKLIQGTYHYLTDAVINGEIDIAVLGPVPKESKKLKSEVLFQEKLVALLPSNHPLAENRSISLSDLREDQFVLFPTGFILREIVISACKQNGFQPTISFEGHDIDAIKGLVSAGLGVTLVPEITLIDNHPRSTVKVRVTEPEVTRSVGVIIPKERELLPTEKLFYNFLRNFFAMLGGFNK</sequence>
<dbReference type="PANTHER" id="PTHR30346">
    <property type="entry name" value="TRANSCRIPTIONAL DUAL REGULATOR HCAR-RELATED"/>
    <property type="match status" value="1"/>
</dbReference>
<dbReference type="GO" id="GO:0032993">
    <property type="term" value="C:protein-DNA complex"/>
    <property type="evidence" value="ECO:0007669"/>
    <property type="project" value="TreeGrafter"/>
</dbReference>
<protein>
    <submittedName>
        <fullName evidence="6">LysR family transcriptional regulator</fullName>
    </submittedName>
</protein>
<evidence type="ECO:0000256" key="1">
    <source>
        <dbReference type="ARBA" id="ARBA00009437"/>
    </source>
</evidence>
<accession>A0A4V1LGW9</accession>
<dbReference type="SUPFAM" id="SSF53850">
    <property type="entry name" value="Periplasmic binding protein-like II"/>
    <property type="match status" value="1"/>
</dbReference>
<reference evidence="6 7" key="1">
    <citation type="journal article" date="2019" name="Int. J. Syst. Evol. Microbiol.">
        <title>Anaerobacillus alkaliphilus sp. nov., a novel alkaliphilic and moderately halophilic bacterium.</title>
        <authorList>
            <person name="Borsodi A.K."/>
            <person name="Aszalos J.M."/>
            <person name="Bihari P."/>
            <person name="Nagy I."/>
            <person name="Schumann P."/>
            <person name="Sproer C."/>
            <person name="Kovacs A.L."/>
            <person name="Boka K."/>
            <person name="Dobosy P."/>
            <person name="Ovari M."/>
            <person name="Szili-Kovacs T."/>
            <person name="Toth E."/>
        </authorList>
    </citation>
    <scope>NUCLEOTIDE SEQUENCE [LARGE SCALE GENOMIC DNA]</scope>
    <source>
        <strain evidence="6 7">B16-10</strain>
    </source>
</reference>
<comment type="similarity">
    <text evidence="1">Belongs to the LysR transcriptional regulatory family.</text>
</comment>
<organism evidence="6 7">
    <name type="scientific">Anaerobacillus alkaliphilus</name>
    <dbReference type="NCBI Taxonomy" id="1548597"/>
    <lineage>
        <taxon>Bacteria</taxon>
        <taxon>Bacillati</taxon>
        <taxon>Bacillota</taxon>
        <taxon>Bacilli</taxon>
        <taxon>Bacillales</taxon>
        <taxon>Bacillaceae</taxon>
        <taxon>Anaerobacillus</taxon>
    </lineage>
</organism>
<evidence type="ECO:0000256" key="4">
    <source>
        <dbReference type="ARBA" id="ARBA00023163"/>
    </source>
</evidence>
<dbReference type="InterPro" id="IPR005119">
    <property type="entry name" value="LysR_subst-bd"/>
</dbReference>
<keyword evidence="3" id="KW-0238">DNA-binding</keyword>
<gene>
    <name evidence="6" type="ORF">DS745_02070</name>
</gene>
<dbReference type="EMBL" id="QOUX01000001">
    <property type="protein sequence ID" value="RXJ04195.1"/>
    <property type="molecule type" value="Genomic_DNA"/>
</dbReference>
<dbReference type="InterPro" id="IPR036390">
    <property type="entry name" value="WH_DNA-bd_sf"/>
</dbReference>
<dbReference type="OrthoDB" id="9803735at2"/>